<dbReference type="RefSeq" id="WP_196192135.1">
    <property type="nucleotide sequence ID" value="NZ_JADPRT010000001.1"/>
</dbReference>
<feature type="transmembrane region" description="Helical" evidence="1">
    <location>
        <begin position="281"/>
        <end position="302"/>
    </location>
</feature>
<organism evidence="2 3">
    <name type="scientific">Streptacidiphilus fuscans</name>
    <dbReference type="NCBI Taxonomy" id="2789292"/>
    <lineage>
        <taxon>Bacteria</taxon>
        <taxon>Bacillati</taxon>
        <taxon>Actinomycetota</taxon>
        <taxon>Actinomycetes</taxon>
        <taxon>Kitasatosporales</taxon>
        <taxon>Streptomycetaceae</taxon>
        <taxon>Streptacidiphilus</taxon>
    </lineage>
</organism>
<dbReference type="AlphaFoldDB" id="A0A931B4X7"/>
<dbReference type="EMBL" id="JADPRT010000001">
    <property type="protein sequence ID" value="MBF9066975.1"/>
    <property type="molecule type" value="Genomic_DNA"/>
</dbReference>
<keyword evidence="1" id="KW-1133">Transmembrane helix</keyword>
<keyword evidence="1" id="KW-0812">Transmembrane</keyword>
<protein>
    <submittedName>
        <fullName evidence="2">Transporter</fullName>
    </submittedName>
</protein>
<accession>A0A931B4X7</accession>
<sequence>MRTTTLLRVAAFQHRTVLVLGVVVLALLALWTHEVVAQAVAAHARMAAAHCPGGLYGDCLDALDQAQPAIQDAQLLQYALVATPALAGLFLGAPLVAREFEQGTYRLAWSQSVSPQRWLRGQLLVVWGGAALTAGGVCAALGLWLHTAVTPAFAPALGGFTLLPYNATGPVLAASVLLAVALGVAAGTLVRRTLPAMAVTLALYGAAMACLTWLRQWLQPVRHLLTNHGYNLAPDDWLLRDGVQLADGRRLLYAQCEPTCPNSAPTFEDYHTANQLWPMQWTQAGIMALLALVALALAHRALRRPRA</sequence>
<feature type="transmembrane region" description="Helical" evidence="1">
    <location>
        <begin position="194"/>
        <end position="214"/>
    </location>
</feature>
<comment type="caution">
    <text evidence="2">The sequence shown here is derived from an EMBL/GenBank/DDBJ whole genome shotgun (WGS) entry which is preliminary data.</text>
</comment>
<feature type="transmembrane region" description="Helical" evidence="1">
    <location>
        <begin position="124"/>
        <end position="145"/>
    </location>
</feature>
<name>A0A931B4X7_9ACTN</name>
<dbReference type="Proteomes" id="UP000657385">
    <property type="component" value="Unassembled WGS sequence"/>
</dbReference>
<proteinExistence type="predicted"/>
<feature type="transmembrane region" description="Helical" evidence="1">
    <location>
        <begin position="165"/>
        <end position="187"/>
    </location>
</feature>
<reference evidence="2" key="1">
    <citation type="submission" date="2020-11" db="EMBL/GenBank/DDBJ databases">
        <title>Isolation and identification of active actinomycetes.</title>
        <authorList>
            <person name="Yu B."/>
        </authorList>
    </citation>
    <scope>NUCLEOTIDE SEQUENCE</scope>
    <source>
        <strain evidence="2">NEAU-YB345</strain>
    </source>
</reference>
<evidence type="ECO:0000313" key="2">
    <source>
        <dbReference type="EMBL" id="MBF9066975.1"/>
    </source>
</evidence>
<keyword evidence="3" id="KW-1185">Reference proteome</keyword>
<evidence type="ECO:0000256" key="1">
    <source>
        <dbReference type="SAM" id="Phobius"/>
    </source>
</evidence>
<feature type="transmembrane region" description="Helical" evidence="1">
    <location>
        <begin position="75"/>
        <end position="97"/>
    </location>
</feature>
<evidence type="ECO:0000313" key="3">
    <source>
        <dbReference type="Proteomes" id="UP000657385"/>
    </source>
</evidence>
<keyword evidence="1" id="KW-0472">Membrane</keyword>
<gene>
    <name evidence="2" type="ORF">I2501_02840</name>
</gene>